<dbReference type="PANTHER" id="PTHR43312">
    <property type="entry name" value="D-THREO-ALDOSE 1-DEHYDROGENASE"/>
    <property type="match status" value="1"/>
</dbReference>
<sequence length="314" mass="34606">MNSRPLGDTGISVSEIGLGAWQLANPDWGIHDRAAALRIIDRSLDAGCTFFDTAPAYAAHGRGLSEELLGQALKHVRQKVVICTKFGRSPEGSTNFDTSAIRPSLEGSLRRLQTDYVDILLLHSPPRELMDGRCSSQYAELEKLKTEGKLRVYGVSLDWRVDAETVVETTRSKALEVLYNVFHQEPGGAFPAAKERGVGLIAKVPLDSGWLSGRYRRDAEFTDVRRRWSPEVLARRTALVERLAALLPPGTSMTHAALQYILAQPQVSTVIPGAKSVEQALDNFAAANARLAPETVDAIRALWQRELKDDPLPW</sequence>
<proteinExistence type="predicted"/>
<dbReference type="InterPro" id="IPR023210">
    <property type="entry name" value="NADP_OxRdtase_dom"/>
</dbReference>
<evidence type="ECO:0000259" key="1">
    <source>
        <dbReference type="Pfam" id="PF00248"/>
    </source>
</evidence>
<dbReference type="EMBL" id="JAQNDK010000001">
    <property type="protein sequence ID" value="MDC0678261.1"/>
    <property type="molecule type" value="Genomic_DNA"/>
</dbReference>
<dbReference type="SUPFAM" id="SSF51430">
    <property type="entry name" value="NAD(P)-linked oxidoreductase"/>
    <property type="match status" value="1"/>
</dbReference>
<keyword evidence="3" id="KW-1185">Reference proteome</keyword>
<dbReference type="InterPro" id="IPR053135">
    <property type="entry name" value="AKR2_Oxidoreductase"/>
</dbReference>
<dbReference type="Gene3D" id="3.20.20.100">
    <property type="entry name" value="NADP-dependent oxidoreductase domain"/>
    <property type="match status" value="1"/>
</dbReference>
<gene>
    <name evidence="2" type="ORF">POL72_10995</name>
</gene>
<dbReference type="InterPro" id="IPR036812">
    <property type="entry name" value="NAD(P)_OxRdtase_dom_sf"/>
</dbReference>
<comment type="caution">
    <text evidence="2">The sequence shown here is derived from an EMBL/GenBank/DDBJ whole genome shotgun (WGS) entry which is preliminary data.</text>
</comment>
<organism evidence="2 3">
    <name type="scientific">Sorangium atrum</name>
    <dbReference type="NCBI Taxonomy" id="2995308"/>
    <lineage>
        <taxon>Bacteria</taxon>
        <taxon>Pseudomonadati</taxon>
        <taxon>Myxococcota</taxon>
        <taxon>Polyangia</taxon>
        <taxon>Polyangiales</taxon>
        <taxon>Polyangiaceae</taxon>
        <taxon>Sorangium</taxon>
    </lineage>
</organism>
<dbReference type="Proteomes" id="UP001217485">
    <property type="component" value="Unassembled WGS sequence"/>
</dbReference>
<evidence type="ECO:0000313" key="3">
    <source>
        <dbReference type="Proteomes" id="UP001217485"/>
    </source>
</evidence>
<dbReference type="PANTHER" id="PTHR43312:SF1">
    <property type="entry name" value="NADP-DEPENDENT OXIDOREDUCTASE DOMAIN-CONTAINING PROTEIN"/>
    <property type="match status" value="1"/>
</dbReference>
<protein>
    <submittedName>
        <fullName evidence="2">Aldo/keto reductase</fullName>
    </submittedName>
</protein>
<reference evidence="2 3" key="1">
    <citation type="submission" date="2023-01" db="EMBL/GenBank/DDBJ databases">
        <title>Minimal conservation of predation-associated metabolite biosynthetic gene clusters underscores biosynthetic potential of Myxococcota including descriptions for ten novel species: Archangium lansinium sp. nov., Myxococcus landrumus sp. nov., Nannocystis bai.</title>
        <authorList>
            <person name="Ahearne A."/>
            <person name="Stevens C."/>
            <person name="Dowd S."/>
        </authorList>
    </citation>
    <scope>NUCLEOTIDE SEQUENCE [LARGE SCALE GENOMIC DNA]</scope>
    <source>
        <strain evidence="2 3">WIWO2</strain>
    </source>
</reference>
<name>A0ABT5BZ75_9BACT</name>
<evidence type="ECO:0000313" key="2">
    <source>
        <dbReference type="EMBL" id="MDC0678261.1"/>
    </source>
</evidence>
<feature type="domain" description="NADP-dependent oxidoreductase" evidence="1">
    <location>
        <begin position="15"/>
        <end position="303"/>
    </location>
</feature>
<dbReference type="CDD" id="cd19086">
    <property type="entry name" value="AKR_AKR11C1"/>
    <property type="match status" value="1"/>
</dbReference>
<dbReference type="Pfam" id="PF00248">
    <property type="entry name" value="Aldo_ket_red"/>
    <property type="match status" value="1"/>
</dbReference>
<dbReference type="RefSeq" id="WP_272095052.1">
    <property type="nucleotide sequence ID" value="NZ_JAQNDK010000001.1"/>
</dbReference>
<accession>A0ABT5BZ75</accession>